<organism evidence="8 9">
    <name type="scientific">Arthrobotrys conoides</name>
    <dbReference type="NCBI Taxonomy" id="74498"/>
    <lineage>
        <taxon>Eukaryota</taxon>
        <taxon>Fungi</taxon>
        <taxon>Dikarya</taxon>
        <taxon>Ascomycota</taxon>
        <taxon>Pezizomycotina</taxon>
        <taxon>Orbiliomycetes</taxon>
        <taxon>Orbiliales</taxon>
        <taxon>Orbiliaceae</taxon>
        <taxon>Arthrobotrys</taxon>
    </lineage>
</organism>
<feature type="compositionally biased region" description="Basic residues" evidence="6">
    <location>
        <begin position="135"/>
        <end position="146"/>
    </location>
</feature>
<evidence type="ECO:0000313" key="8">
    <source>
        <dbReference type="EMBL" id="KAK6503935.1"/>
    </source>
</evidence>
<keyword evidence="9" id="KW-1185">Reference proteome</keyword>
<feature type="region of interest" description="Disordered" evidence="6">
    <location>
        <begin position="109"/>
        <end position="146"/>
    </location>
</feature>
<dbReference type="InterPro" id="IPR003511">
    <property type="entry name" value="HORMA_dom"/>
</dbReference>
<gene>
    <name evidence="8" type="primary">HOP1</name>
    <name evidence="8" type="ORF">TWF506_002155</name>
</gene>
<evidence type="ECO:0000313" key="9">
    <source>
        <dbReference type="Proteomes" id="UP001307849"/>
    </source>
</evidence>
<evidence type="ECO:0000256" key="6">
    <source>
        <dbReference type="SAM" id="MobiDB-lite"/>
    </source>
</evidence>
<dbReference type="GO" id="GO:0007130">
    <property type="term" value="P:synaptonemal complex assembly"/>
    <property type="evidence" value="ECO:0007669"/>
    <property type="project" value="TreeGrafter"/>
</dbReference>
<sequence length="720" mass="80042">MPVSQLQKSRLQPPGVRPLLSRKIPIQDGSCVSAQAITTKPNSSGGLEQHQAVILVEQQSQKVVQDLISAAIGCITYLRYFRAFNPNFQYGITEQSHLRGLIPEKSFCDMSYGGEPNEPQPQTQSGIISQQSDKTRKKKEAGTRVKHIQRGFSPEADTLLDLIEMGIFGALSKGYLKAFQLAVFLDIDHPEVIQEAYTFSINYHTEKSGKSTNIKDITMSTTMRNGATCDQSAELLDVAQINRSVRALIRRLIVITQNLDLLPENRYLTIRLYHTSDAPEDWAPPMFTQSTGKSLRFDGDTSSTLSDEIFGTMETGLHAVQVRVTSGKRNLSKTRADASDSDNGTAHLSKRQCYGGSIGAHHFIEFAPSHDDPPYIGGGSEPSSRNGKRHGITNGSMSVSSEKGKAIDGSSFETFTVGTAHTGQTSTQVLETLYPPARNQKLQGQSMLYSVEQRRSSSIVPALRLGELKLEELSNAVRERDQYERYQWQADDHQIRCECGGEAESMDSIQCDLCDKWQHCECYGFVGDSDPRIGSKHVCYTCLLGENEPLLLQEMKSFTIARRIIWCLMRSTLGKTFHDIMKTMGIESLQPSVVTGILSVLTEKDYICVFNSRKIATKRSPNKYRIVESGETLKSMEENLLDPLVNISHHYDLSDTTSRTNLVPESVQKEQGPSSLRFGLLADADGFREQGEEEPGVIEAPRSFIKTSDMVNHLKAGNWS</sequence>
<dbReference type="PANTHER" id="PTHR48225">
    <property type="entry name" value="HORMA DOMAIN-CONTAINING PROTEIN 1"/>
    <property type="match status" value="1"/>
</dbReference>
<keyword evidence="5" id="KW-0469">Meiosis</keyword>
<name>A0AAN8RL45_9PEZI</name>
<dbReference type="SUPFAM" id="SSF57903">
    <property type="entry name" value="FYVE/PHD zinc finger"/>
    <property type="match status" value="1"/>
</dbReference>
<dbReference type="GO" id="GO:0005694">
    <property type="term" value="C:chromosome"/>
    <property type="evidence" value="ECO:0007669"/>
    <property type="project" value="UniProtKB-SubCell"/>
</dbReference>
<dbReference type="InterPro" id="IPR013083">
    <property type="entry name" value="Znf_RING/FYVE/PHD"/>
</dbReference>
<feature type="compositionally biased region" description="Polar residues" evidence="6">
    <location>
        <begin position="120"/>
        <end position="132"/>
    </location>
</feature>
<feature type="region of interest" description="Disordered" evidence="6">
    <location>
        <begin position="369"/>
        <end position="404"/>
    </location>
</feature>
<accession>A0AAN8RL45</accession>
<evidence type="ECO:0000256" key="3">
    <source>
        <dbReference type="ARBA" id="ARBA00022454"/>
    </source>
</evidence>
<keyword evidence="3" id="KW-0158">Chromosome</keyword>
<protein>
    <submittedName>
        <fullName evidence="8">DNA binding protein</fullName>
    </submittedName>
</protein>
<evidence type="ECO:0000256" key="1">
    <source>
        <dbReference type="ARBA" id="ARBA00004123"/>
    </source>
</evidence>
<dbReference type="Proteomes" id="UP001307849">
    <property type="component" value="Unassembled WGS sequence"/>
</dbReference>
<feature type="region of interest" description="Disordered" evidence="6">
    <location>
        <begin position="326"/>
        <end position="347"/>
    </location>
</feature>
<dbReference type="InterPro" id="IPR036570">
    <property type="entry name" value="HORMA_dom_sf"/>
</dbReference>
<dbReference type="Pfam" id="PF02301">
    <property type="entry name" value="HORMA"/>
    <property type="match status" value="1"/>
</dbReference>
<dbReference type="EMBL" id="JAVHJM010000010">
    <property type="protein sequence ID" value="KAK6503935.1"/>
    <property type="molecule type" value="Genomic_DNA"/>
</dbReference>
<dbReference type="AlphaFoldDB" id="A0AAN8RL45"/>
<comment type="subcellular location">
    <subcellularLocation>
        <location evidence="2">Chromosome</location>
    </subcellularLocation>
    <subcellularLocation>
        <location evidence="1">Nucleus</location>
    </subcellularLocation>
</comment>
<evidence type="ECO:0000256" key="5">
    <source>
        <dbReference type="ARBA" id="ARBA00023254"/>
    </source>
</evidence>
<dbReference type="PROSITE" id="PS50815">
    <property type="entry name" value="HORMA"/>
    <property type="match status" value="1"/>
</dbReference>
<dbReference type="SUPFAM" id="SSF56019">
    <property type="entry name" value="The spindle assembly checkpoint protein mad2"/>
    <property type="match status" value="1"/>
</dbReference>
<dbReference type="PANTHER" id="PTHR48225:SF7">
    <property type="entry name" value="MEIOSIS-SPECIFIC PROTEIN HOP1"/>
    <property type="match status" value="1"/>
</dbReference>
<reference evidence="8 9" key="1">
    <citation type="submission" date="2019-10" db="EMBL/GenBank/DDBJ databases">
        <authorList>
            <person name="Palmer J.M."/>
        </authorList>
    </citation>
    <scope>NUCLEOTIDE SEQUENCE [LARGE SCALE GENOMIC DNA]</scope>
    <source>
        <strain evidence="8 9">TWF506</strain>
    </source>
</reference>
<dbReference type="Gene3D" id="3.30.40.10">
    <property type="entry name" value="Zinc/RING finger domain, C3HC4 (zinc finger)"/>
    <property type="match status" value="1"/>
</dbReference>
<keyword evidence="4" id="KW-0539">Nucleus</keyword>
<feature type="domain" description="HORMA" evidence="7">
    <location>
        <begin position="78"/>
        <end position="324"/>
    </location>
</feature>
<dbReference type="GO" id="GO:0051598">
    <property type="term" value="P:meiotic recombination checkpoint signaling"/>
    <property type="evidence" value="ECO:0007669"/>
    <property type="project" value="TreeGrafter"/>
</dbReference>
<evidence type="ECO:0000256" key="2">
    <source>
        <dbReference type="ARBA" id="ARBA00004286"/>
    </source>
</evidence>
<proteinExistence type="predicted"/>
<dbReference type="GO" id="GO:0005634">
    <property type="term" value="C:nucleus"/>
    <property type="evidence" value="ECO:0007669"/>
    <property type="project" value="UniProtKB-SubCell"/>
</dbReference>
<evidence type="ECO:0000256" key="4">
    <source>
        <dbReference type="ARBA" id="ARBA00023242"/>
    </source>
</evidence>
<comment type="caution">
    <text evidence="8">The sequence shown here is derived from an EMBL/GenBank/DDBJ whole genome shotgun (WGS) entry which is preliminary data.</text>
</comment>
<dbReference type="InterPro" id="IPR051294">
    <property type="entry name" value="HORMA_MeioticProgression"/>
</dbReference>
<dbReference type="InterPro" id="IPR011011">
    <property type="entry name" value="Znf_FYVE_PHD"/>
</dbReference>
<dbReference type="Gene3D" id="3.30.900.10">
    <property type="entry name" value="HORMA domain"/>
    <property type="match status" value="1"/>
</dbReference>
<evidence type="ECO:0000259" key="7">
    <source>
        <dbReference type="PROSITE" id="PS50815"/>
    </source>
</evidence>